<feature type="transmembrane region" description="Helical" evidence="7">
    <location>
        <begin position="134"/>
        <end position="155"/>
    </location>
</feature>
<evidence type="ECO:0000256" key="6">
    <source>
        <dbReference type="ARBA" id="ARBA00023136"/>
    </source>
</evidence>
<dbReference type="InterPro" id="IPR051788">
    <property type="entry name" value="MFS_Transporter"/>
</dbReference>
<keyword evidence="6 7" id="KW-0472">Membrane</keyword>
<evidence type="ECO:0000313" key="8">
    <source>
        <dbReference type="EMBL" id="RXH56839.1"/>
    </source>
</evidence>
<accession>A0A4Q0T4C0</accession>
<proteinExistence type="inferred from homology"/>
<keyword evidence="9" id="KW-1185">Reference proteome</keyword>
<evidence type="ECO:0000256" key="1">
    <source>
        <dbReference type="ARBA" id="ARBA00004127"/>
    </source>
</evidence>
<comment type="similarity">
    <text evidence="2">Belongs to the major facilitator superfamily.</text>
</comment>
<reference evidence="8 9" key="1">
    <citation type="submission" date="2018-11" db="EMBL/GenBank/DDBJ databases">
        <authorList>
            <person name="Mardanov A.V."/>
            <person name="Ravin N.V."/>
            <person name="Dedysh S.N."/>
        </authorList>
    </citation>
    <scope>NUCLEOTIDE SEQUENCE [LARGE SCALE GENOMIC DNA]</scope>
    <source>
        <strain evidence="8 9">AF10</strain>
    </source>
</reference>
<keyword evidence="4 7" id="KW-0812">Transmembrane</keyword>
<dbReference type="InterPro" id="IPR011701">
    <property type="entry name" value="MFS"/>
</dbReference>
<feature type="transmembrane region" description="Helical" evidence="7">
    <location>
        <begin position="276"/>
        <end position="304"/>
    </location>
</feature>
<dbReference type="PANTHER" id="PTHR23514">
    <property type="entry name" value="BYPASS OF STOP CODON PROTEIN 6"/>
    <property type="match status" value="1"/>
</dbReference>
<dbReference type="AlphaFoldDB" id="A0A4Q0T4C0"/>
<keyword evidence="5 7" id="KW-1133">Transmembrane helix</keyword>
<sequence>MADRRSAGQSGETPTLPAMHAGLVLAGLGTALLGPILPLVAHQWQLLDSQSGLLMAAKFCGAFVGGVTVSKKLKRGLVVGFLAAALGFFGFAISPGLMTGCATLALGGFGIGRTITATNILAGRRFTAHRGSALSLLNFSFSAGAMLSALGAAWLLPKFPLRGVLEGFAAAFAVVALWIGVQGRGTSDDEVPVEAGGAGFGGGLFAYFIGLLFLYGGLETCLGGWLTTFALRYGDKSFALSEYTTLVFWMALTVGRAGSSALMLRVSERTLQRSGLVASALCVAGLGVAHGGLAIALVAMLLGLSLSPFFPSTFSLLMADRPTASQAGVVMSASGLGAAALPWAMGVVSTRTGSLQMALILPLGAAVGLLGMSFLVLSQVRSERAAAVSKA</sequence>
<organism evidence="8 9">
    <name type="scientific">Granulicella sibirica</name>
    <dbReference type="NCBI Taxonomy" id="2479048"/>
    <lineage>
        <taxon>Bacteria</taxon>
        <taxon>Pseudomonadati</taxon>
        <taxon>Acidobacteriota</taxon>
        <taxon>Terriglobia</taxon>
        <taxon>Terriglobales</taxon>
        <taxon>Acidobacteriaceae</taxon>
        <taxon>Granulicella</taxon>
    </lineage>
</organism>
<feature type="transmembrane region" description="Helical" evidence="7">
    <location>
        <begin position="357"/>
        <end position="377"/>
    </location>
</feature>
<dbReference type="PANTHER" id="PTHR23514:SF3">
    <property type="entry name" value="BYPASS OF STOP CODON PROTEIN 6"/>
    <property type="match status" value="1"/>
</dbReference>
<feature type="transmembrane region" description="Helical" evidence="7">
    <location>
        <begin position="161"/>
        <end position="181"/>
    </location>
</feature>
<feature type="transmembrane region" description="Helical" evidence="7">
    <location>
        <begin position="202"/>
        <end position="226"/>
    </location>
</feature>
<evidence type="ECO:0000256" key="7">
    <source>
        <dbReference type="SAM" id="Phobius"/>
    </source>
</evidence>
<dbReference type="GO" id="GO:0012505">
    <property type="term" value="C:endomembrane system"/>
    <property type="evidence" value="ECO:0007669"/>
    <property type="project" value="UniProtKB-SubCell"/>
</dbReference>
<feature type="transmembrane region" description="Helical" evidence="7">
    <location>
        <begin position="324"/>
        <end position="345"/>
    </location>
</feature>
<dbReference type="InterPro" id="IPR036259">
    <property type="entry name" value="MFS_trans_sf"/>
</dbReference>
<dbReference type="GO" id="GO:0022857">
    <property type="term" value="F:transmembrane transporter activity"/>
    <property type="evidence" value="ECO:0007669"/>
    <property type="project" value="InterPro"/>
</dbReference>
<feature type="transmembrane region" description="Helical" evidence="7">
    <location>
        <begin position="77"/>
        <end position="98"/>
    </location>
</feature>
<reference evidence="9" key="2">
    <citation type="submission" date="2019-02" db="EMBL/GenBank/DDBJ databases">
        <title>Granulicella sibirica sp. nov., a psychrotolerant acidobacterium isolated from an organic soil layer in forested tundra, West Siberia.</title>
        <authorList>
            <person name="Oshkin I.Y."/>
            <person name="Kulichevskaya I.S."/>
            <person name="Rijpstra W.I.C."/>
            <person name="Sinninghe Damste J.S."/>
            <person name="Rakitin A.L."/>
            <person name="Ravin N.V."/>
            <person name="Dedysh S.N."/>
        </authorList>
    </citation>
    <scope>NUCLEOTIDE SEQUENCE [LARGE SCALE GENOMIC DNA]</scope>
    <source>
        <strain evidence="9">AF10</strain>
    </source>
</reference>
<feature type="transmembrane region" description="Helical" evidence="7">
    <location>
        <begin position="246"/>
        <end position="264"/>
    </location>
</feature>
<dbReference type="Proteomes" id="UP000289437">
    <property type="component" value="Unassembled WGS sequence"/>
</dbReference>
<feature type="transmembrane region" description="Helical" evidence="7">
    <location>
        <begin position="104"/>
        <end position="122"/>
    </location>
</feature>
<feature type="transmembrane region" description="Helical" evidence="7">
    <location>
        <begin position="21"/>
        <end position="41"/>
    </location>
</feature>
<evidence type="ECO:0000256" key="5">
    <source>
        <dbReference type="ARBA" id="ARBA00022989"/>
    </source>
</evidence>
<feature type="transmembrane region" description="Helical" evidence="7">
    <location>
        <begin position="53"/>
        <end position="70"/>
    </location>
</feature>
<dbReference type="Pfam" id="PF07690">
    <property type="entry name" value="MFS_1"/>
    <property type="match status" value="1"/>
</dbReference>
<gene>
    <name evidence="8" type="ORF">GRAN_0149</name>
</gene>
<dbReference type="SUPFAM" id="SSF103473">
    <property type="entry name" value="MFS general substrate transporter"/>
    <property type="match status" value="1"/>
</dbReference>
<evidence type="ECO:0000256" key="3">
    <source>
        <dbReference type="ARBA" id="ARBA00022448"/>
    </source>
</evidence>
<protein>
    <submittedName>
        <fullName evidence="8">Major facilitator superfamily MFS_1</fullName>
    </submittedName>
</protein>
<dbReference type="GO" id="GO:0016020">
    <property type="term" value="C:membrane"/>
    <property type="evidence" value="ECO:0007669"/>
    <property type="project" value="TreeGrafter"/>
</dbReference>
<evidence type="ECO:0000313" key="9">
    <source>
        <dbReference type="Proteomes" id="UP000289437"/>
    </source>
</evidence>
<dbReference type="EMBL" id="RDSM01000001">
    <property type="protein sequence ID" value="RXH56839.1"/>
    <property type="molecule type" value="Genomic_DNA"/>
</dbReference>
<name>A0A4Q0T4C0_9BACT</name>
<evidence type="ECO:0000256" key="2">
    <source>
        <dbReference type="ARBA" id="ARBA00008335"/>
    </source>
</evidence>
<dbReference type="Gene3D" id="1.20.1250.20">
    <property type="entry name" value="MFS general substrate transporter like domains"/>
    <property type="match status" value="2"/>
</dbReference>
<comment type="subcellular location">
    <subcellularLocation>
        <location evidence="1">Endomembrane system</location>
        <topology evidence="1">Multi-pass membrane protein</topology>
    </subcellularLocation>
</comment>
<keyword evidence="3" id="KW-0813">Transport</keyword>
<comment type="caution">
    <text evidence="8">The sequence shown here is derived from an EMBL/GenBank/DDBJ whole genome shotgun (WGS) entry which is preliminary data.</text>
</comment>
<evidence type="ECO:0000256" key="4">
    <source>
        <dbReference type="ARBA" id="ARBA00022692"/>
    </source>
</evidence>
<dbReference type="RefSeq" id="WP_241654249.1">
    <property type="nucleotide sequence ID" value="NZ_RDSM01000001.1"/>
</dbReference>